<dbReference type="RefSeq" id="WP_101627918.1">
    <property type="nucleotide sequence ID" value="NZ_JBCOMK010000059.1"/>
</dbReference>
<dbReference type="EMBL" id="PKKJ01000003">
    <property type="protein sequence ID" value="PKY66403.1"/>
    <property type="molecule type" value="Genomic_DNA"/>
</dbReference>
<comment type="caution">
    <text evidence="2">The sequence shown here is derived from an EMBL/GenBank/DDBJ whole genome shotgun (WGS) entry which is preliminary data.</text>
</comment>
<dbReference type="Pfam" id="PF13936">
    <property type="entry name" value="HTH_38"/>
    <property type="match status" value="1"/>
</dbReference>
<dbReference type="InterPro" id="IPR009057">
    <property type="entry name" value="Homeodomain-like_sf"/>
</dbReference>
<dbReference type="Gene3D" id="1.10.10.10">
    <property type="entry name" value="Winged helix-like DNA-binding domain superfamily/Winged helix DNA-binding domain"/>
    <property type="match status" value="1"/>
</dbReference>
<name>A0A2I1I5N6_9ACTO</name>
<evidence type="ECO:0000313" key="3">
    <source>
        <dbReference type="Proteomes" id="UP000234545"/>
    </source>
</evidence>
<organism evidence="2 3">
    <name type="scientific">Schaalia turicensis</name>
    <dbReference type="NCBI Taxonomy" id="131111"/>
    <lineage>
        <taxon>Bacteria</taxon>
        <taxon>Bacillati</taxon>
        <taxon>Actinomycetota</taxon>
        <taxon>Actinomycetes</taxon>
        <taxon>Actinomycetales</taxon>
        <taxon>Actinomycetaceae</taxon>
        <taxon>Schaalia</taxon>
    </lineage>
</organism>
<accession>A0A2I1I5N6</accession>
<dbReference type="OrthoDB" id="2065409at2"/>
<evidence type="ECO:0000259" key="1">
    <source>
        <dbReference type="Pfam" id="PF13936"/>
    </source>
</evidence>
<evidence type="ECO:0000313" key="2">
    <source>
        <dbReference type="EMBL" id="PKY66403.1"/>
    </source>
</evidence>
<gene>
    <name evidence="2" type="ORF">CYJ25_04020</name>
</gene>
<reference evidence="2 3" key="1">
    <citation type="submission" date="2017-12" db="EMBL/GenBank/DDBJ databases">
        <title>Phylogenetic diversity of female urinary microbiome.</title>
        <authorList>
            <person name="Thomas-White K."/>
            <person name="Wolfe A.J."/>
        </authorList>
    </citation>
    <scope>NUCLEOTIDE SEQUENCE [LARGE SCALE GENOMIC DNA]</scope>
    <source>
        <strain evidence="2 3">UMB0250</strain>
    </source>
</reference>
<dbReference type="InterPro" id="IPR036388">
    <property type="entry name" value="WH-like_DNA-bd_sf"/>
</dbReference>
<dbReference type="InterPro" id="IPR025246">
    <property type="entry name" value="IS30-like_HTH"/>
</dbReference>
<feature type="domain" description="Transposase IS30-like HTH" evidence="1">
    <location>
        <begin position="13"/>
        <end position="37"/>
    </location>
</feature>
<protein>
    <recommendedName>
        <fullName evidence="1">Transposase IS30-like HTH domain-containing protein</fullName>
    </recommendedName>
</protein>
<dbReference type="Proteomes" id="UP000234545">
    <property type="component" value="Unassembled WGS sequence"/>
</dbReference>
<proteinExistence type="predicted"/>
<sequence>MRVRYKSNPWRGLHKAGESISAIARVLNVSRSTIHRTLN</sequence>
<dbReference type="SUPFAM" id="SSF46689">
    <property type="entry name" value="Homeodomain-like"/>
    <property type="match status" value="1"/>
</dbReference>
<dbReference type="AlphaFoldDB" id="A0A2I1I5N6"/>